<dbReference type="GO" id="GO:0046872">
    <property type="term" value="F:metal ion binding"/>
    <property type="evidence" value="ECO:0007669"/>
    <property type="project" value="UniProtKB-KW"/>
</dbReference>
<sequence>MKILVFSDSHRSVAGMLSAVADEAPDQIIHLGDLEEDAEAVSYAYPRIPVCMVPGNCDGWTTHALKKQITLDGVRILLSHGHLWGVKDSYDAAVADARACQADILLFGHTHRPLCRQLEDGLWMLNPGSARTTYGVIELDRGHLQCTLRQMP</sequence>
<dbReference type="InterPro" id="IPR000979">
    <property type="entry name" value="Phosphodiesterase_MJ0936/Vps29"/>
</dbReference>
<feature type="domain" description="Calcineurin-like phosphoesterase" evidence="3">
    <location>
        <begin position="1"/>
        <end position="132"/>
    </location>
</feature>
<protein>
    <recommendedName>
        <fullName evidence="2">Phosphoesterase</fullName>
        <ecNumber evidence="2">3.1.4.-</ecNumber>
    </recommendedName>
</protein>
<comment type="caution">
    <text evidence="4">The sequence shown here is derived from an EMBL/GenBank/DDBJ whole genome shotgun (WGS) entry which is preliminary data.</text>
</comment>
<name>A0A8J6J4R7_9FIRM</name>
<dbReference type="InterPro" id="IPR029052">
    <property type="entry name" value="Metallo-depent_PP-like"/>
</dbReference>
<evidence type="ECO:0000259" key="3">
    <source>
        <dbReference type="Pfam" id="PF12850"/>
    </source>
</evidence>
<reference evidence="4" key="1">
    <citation type="submission" date="2020-08" db="EMBL/GenBank/DDBJ databases">
        <title>Genome public.</title>
        <authorList>
            <person name="Liu C."/>
            <person name="Sun Q."/>
        </authorList>
    </citation>
    <scope>NUCLEOTIDE SEQUENCE</scope>
    <source>
        <strain evidence="4">BX5</strain>
    </source>
</reference>
<dbReference type="NCBIfam" id="TIGR00040">
    <property type="entry name" value="yfcE"/>
    <property type="match status" value="1"/>
</dbReference>
<dbReference type="Proteomes" id="UP000602260">
    <property type="component" value="Unassembled WGS sequence"/>
</dbReference>
<dbReference type="PANTHER" id="PTHR11124">
    <property type="entry name" value="VACUOLAR SORTING PROTEIN VPS29"/>
    <property type="match status" value="1"/>
</dbReference>
<dbReference type="InterPro" id="IPR024654">
    <property type="entry name" value="Calcineurin-like_PHP_lpxH"/>
</dbReference>
<keyword evidence="2" id="KW-0479">Metal-binding</keyword>
<keyword evidence="5" id="KW-1185">Reference proteome</keyword>
<dbReference type="GO" id="GO:0016787">
    <property type="term" value="F:hydrolase activity"/>
    <property type="evidence" value="ECO:0007669"/>
    <property type="project" value="UniProtKB-UniRule"/>
</dbReference>
<dbReference type="Gene3D" id="3.60.21.10">
    <property type="match status" value="1"/>
</dbReference>
<comment type="cofactor">
    <cofactor evidence="2">
        <name>a divalent metal cation</name>
        <dbReference type="ChEBI" id="CHEBI:60240"/>
    </cofactor>
</comment>
<evidence type="ECO:0000256" key="2">
    <source>
        <dbReference type="RuleBase" id="RU362039"/>
    </source>
</evidence>
<dbReference type="Pfam" id="PF12850">
    <property type="entry name" value="Metallophos_2"/>
    <property type="match status" value="1"/>
</dbReference>
<evidence type="ECO:0000313" key="5">
    <source>
        <dbReference type="Proteomes" id="UP000602260"/>
    </source>
</evidence>
<gene>
    <name evidence="4" type="ORF">H8S55_09540</name>
</gene>
<dbReference type="EMBL" id="JACOPN010000006">
    <property type="protein sequence ID" value="MBC5717561.1"/>
    <property type="molecule type" value="Genomic_DNA"/>
</dbReference>
<dbReference type="SUPFAM" id="SSF56300">
    <property type="entry name" value="Metallo-dependent phosphatases"/>
    <property type="match status" value="1"/>
</dbReference>
<dbReference type="AlphaFoldDB" id="A0A8J6J4R7"/>
<comment type="similarity">
    <text evidence="1 2">Belongs to the metallophosphoesterase superfamily. YfcE family.</text>
</comment>
<proteinExistence type="inferred from homology"/>
<dbReference type="RefSeq" id="WP_186878782.1">
    <property type="nucleotide sequence ID" value="NZ_JACOPN010000006.1"/>
</dbReference>
<evidence type="ECO:0000313" key="4">
    <source>
        <dbReference type="EMBL" id="MBC5717561.1"/>
    </source>
</evidence>
<organism evidence="4 5">
    <name type="scientific">Flintibacter faecis</name>
    <dbReference type="NCBI Taxonomy" id="2763047"/>
    <lineage>
        <taxon>Bacteria</taxon>
        <taxon>Bacillati</taxon>
        <taxon>Bacillota</taxon>
        <taxon>Clostridia</taxon>
        <taxon>Eubacteriales</taxon>
        <taxon>Flintibacter</taxon>
    </lineage>
</organism>
<evidence type="ECO:0000256" key="1">
    <source>
        <dbReference type="ARBA" id="ARBA00008950"/>
    </source>
</evidence>
<accession>A0A8J6J4R7</accession>
<dbReference type="EC" id="3.1.4.-" evidence="2"/>